<dbReference type="EMBL" id="MU003800">
    <property type="protein sequence ID" value="KAF2720381.1"/>
    <property type="molecule type" value="Genomic_DNA"/>
</dbReference>
<evidence type="ECO:0000313" key="8">
    <source>
        <dbReference type="Proteomes" id="UP000799441"/>
    </source>
</evidence>
<name>A0A9P4Q8I1_9PEZI</name>
<dbReference type="GO" id="GO:0000287">
    <property type="term" value="F:magnesium ion binding"/>
    <property type="evidence" value="ECO:0007669"/>
    <property type="project" value="TreeGrafter"/>
</dbReference>
<dbReference type="AlphaFoldDB" id="A0A9P4Q8I1"/>
<dbReference type="GO" id="GO:0015095">
    <property type="term" value="F:magnesium ion transmembrane transporter activity"/>
    <property type="evidence" value="ECO:0007669"/>
    <property type="project" value="TreeGrafter"/>
</dbReference>
<evidence type="ECO:0000256" key="6">
    <source>
        <dbReference type="SAM" id="Phobius"/>
    </source>
</evidence>
<reference evidence="7" key="1">
    <citation type="journal article" date="2020" name="Stud. Mycol.">
        <title>101 Dothideomycetes genomes: a test case for predicting lifestyles and emergence of pathogens.</title>
        <authorList>
            <person name="Haridas S."/>
            <person name="Albert R."/>
            <person name="Binder M."/>
            <person name="Bloem J."/>
            <person name="Labutti K."/>
            <person name="Salamov A."/>
            <person name="Andreopoulos B."/>
            <person name="Baker S."/>
            <person name="Barry K."/>
            <person name="Bills G."/>
            <person name="Bluhm B."/>
            <person name="Cannon C."/>
            <person name="Castanera R."/>
            <person name="Culley D."/>
            <person name="Daum C."/>
            <person name="Ezra D."/>
            <person name="Gonzalez J."/>
            <person name="Henrissat B."/>
            <person name="Kuo A."/>
            <person name="Liang C."/>
            <person name="Lipzen A."/>
            <person name="Lutzoni F."/>
            <person name="Magnuson J."/>
            <person name="Mondo S."/>
            <person name="Nolan M."/>
            <person name="Ohm R."/>
            <person name="Pangilinan J."/>
            <person name="Park H.-J."/>
            <person name="Ramirez L."/>
            <person name="Alfaro M."/>
            <person name="Sun H."/>
            <person name="Tritt A."/>
            <person name="Yoshinaga Y."/>
            <person name="Zwiers L.-H."/>
            <person name="Turgeon B."/>
            <person name="Goodwin S."/>
            <person name="Spatafora J."/>
            <person name="Crous P."/>
            <person name="Grigoriev I."/>
        </authorList>
    </citation>
    <scope>NUCLEOTIDE SEQUENCE</scope>
    <source>
        <strain evidence="7">CBS 116435</strain>
    </source>
</reference>
<feature type="compositionally biased region" description="Basic and acidic residues" evidence="5">
    <location>
        <begin position="657"/>
        <end position="667"/>
    </location>
</feature>
<evidence type="ECO:0000256" key="2">
    <source>
        <dbReference type="ARBA" id="ARBA00022692"/>
    </source>
</evidence>
<dbReference type="GO" id="GO:0005886">
    <property type="term" value="C:plasma membrane"/>
    <property type="evidence" value="ECO:0007669"/>
    <property type="project" value="UniProtKB-SubCell"/>
</dbReference>
<dbReference type="GO" id="GO:0050897">
    <property type="term" value="F:cobalt ion binding"/>
    <property type="evidence" value="ECO:0007669"/>
    <property type="project" value="TreeGrafter"/>
</dbReference>
<keyword evidence="3 6" id="KW-1133">Transmembrane helix</keyword>
<dbReference type="SUPFAM" id="SSF144083">
    <property type="entry name" value="Magnesium transport protein CorA, transmembrane region"/>
    <property type="match status" value="1"/>
</dbReference>
<dbReference type="Proteomes" id="UP000799441">
    <property type="component" value="Unassembled WGS sequence"/>
</dbReference>
<evidence type="ECO:0008006" key="9">
    <source>
        <dbReference type="Google" id="ProtNLM"/>
    </source>
</evidence>
<comment type="subcellular location">
    <subcellularLocation>
        <location evidence="1">Cell membrane</location>
        <topology evidence="1">Multi-pass membrane protein</topology>
    </subcellularLocation>
</comment>
<feature type="region of interest" description="Disordered" evidence="5">
    <location>
        <begin position="642"/>
        <end position="698"/>
    </location>
</feature>
<comment type="caution">
    <text evidence="7">The sequence shown here is derived from an EMBL/GenBank/DDBJ whole genome shotgun (WGS) entry which is preliminary data.</text>
</comment>
<proteinExistence type="predicted"/>
<dbReference type="OrthoDB" id="426293at2759"/>
<dbReference type="Gene3D" id="1.20.58.340">
    <property type="entry name" value="Magnesium transport protein CorA, transmembrane region"/>
    <property type="match status" value="1"/>
</dbReference>
<dbReference type="GO" id="GO:0015087">
    <property type="term" value="F:cobalt ion transmembrane transporter activity"/>
    <property type="evidence" value="ECO:0007669"/>
    <property type="project" value="TreeGrafter"/>
</dbReference>
<evidence type="ECO:0000256" key="3">
    <source>
        <dbReference type="ARBA" id="ARBA00022989"/>
    </source>
</evidence>
<feature type="transmembrane region" description="Helical" evidence="6">
    <location>
        <begin position="519"/>
        <end position="538"/>
    </location>
</feature>
<evidence type="ECO:0000313" key="7">
    <source>
        <dbReference type="EMBL" id="KAF2720381.1"/>
    </source>
</evidence>
<feature type="transmembrane region" description="Helical" evidence="6">
    <location>
        <begin position="550"/>
        <end position="569"/>
    </location>
</feature>
<gene>
    <name evidence="7" type="ORF">K431DRAFT_93394</name>
</gene>
<dbReference type="InterPro" id="IPR045863">
    <property type="entry name" value="CorA_TM1_TM2"/>
</dbReference>
<dbReference type="PANTHER" id="PTHR46494:SF1">
    <property type="entry name" value="CORA FAMILY METAL ION TRANSPORTER (EUROFUNG)"/>
    <property type="match status" value="1"/>
</dbReference>
<keyword evidence="4 6" id="KW-0472">Membrane</keyword>
<keyword evidence="2 6" id="KW-0812">Transmembrane</keyword>
<keyword evidence="8" id="KW-1185">Reference proteome</keyword>
<dbReference type="Pfam" id="PF01544">
    <property type="entry name" value="CorA"/>
    <property type="match status" value="1"/>
</dbReference>
<evidence type="ECO:0000256" key="1">
    <source>
        <dbReference type="ARBA" id="ARBA00004651"/>
    </source>
</evidence>
<organism evidence="7 8">
    <name type="scientific">Polychaeton citri CBS 116435</name>
    <dbReference type="NCBI Taxonomy" id="1314669"/>
    <lineage>
        <taxon>Eukaryota</taxon>
        <taxon>Fungi</taxon>
        <taxon>Dikarya</taxon>
        <taxon>Ascomycota</taxon>
        <taxon>Pezizomycotina</taxon>
        <taxon>Dothideomycetes</taxon>
        <taxon>Dothideomycetidae</taxon>
        <taxon>Capnodiales</taxon>
        <taxon>Capnodiaceae</taxon>
        <taxon>Polychaeton</taxon>
    </lineage>
</organism>
<dbReference type="InterPro" id="IPR002523">
    <property type="entry name" value="MgTranspt_CorA/ZnTranspt_ZntB"/>
</dbReference>
<evidence type="ECO:0000256" key="4">
    <source>
        <dbReference type="ARBA" id="ARBA00023136"/>
    </source>
</evidence>
<accession>A0A9P4Q8I1</accession>
<protein>
    <recommendedName>
        <fullName evidence="9">Cora-domain-containing protein</fullName>
    </recommendedName>
</protein>
<feature type="compositionally biased region" description="Acidic residues" evidence="5">
    <location>
        <begin position="647"/>
        <end position="656"/>
    </location>
</feature>
<sequence length="698" mass="79992">MSASGEIQALIAQLDRQRQAYLDTFRQVRELLQDGNQVRLGALDEGKLDSVEQNAPDSLTFSEPQLTARLSSVYSPGGGNAFDSSAASRYTGDESDDEQDTALYVQDTLRPESYDHEGLREHLLTQNWDYYGNKILDSVINEPSVMCQRTLFPTGLTFALDGSHLTHCQVFDVAADGSPLEVDVSKDEAVTSKAMAVWHAIKDLNQPSKQRKAVGRISIIREPSPILFGALHYTHSTAFDMDEIFCHLVQPDSSSAHMNRIFEADTQLKPGRIAITRCSSVVALALQGSTIKKIRNPLRRAQSTHGYVYDPWAPYQVLNLQCYPDWRATTTTHDSTKHYVNGVEAFMVTLLGELEDAQRRFESIYRRIRRLVTPPLDFMFDSDIRDKLLFEDGNYTYSRRYFWAYQTMGIMIDSIKAMINAYEDNFTDEVWSGHHRTLWPMIDQNSHRSNYYQKKMAALKPKFEAQMRNLKKLIFEYEARRREVTSLRDQLFSGTSVLESRKSVEQAEITVQQGHNIKLLTLVSIFFLPLTFVTSIFGMSNMPQEHHYTVFAIVTITVCVPFFVLVGSLNTTQGMQFWRIKTKKLMSNIGKTFRRHFKRDRDRSYDDDDGSSLDNRMPMRRTISNQEAAMRLRRSGRNRIAGISINEYDDDGDDTENEGRSKPERPRTRVPTKEPTNIVEMLQHEARSRKQAGYSTEV</sequence>
<feature type="region of interest" description="Disordered" evidence="5">
    <location>
        <begin position="598"/>
        <end position="624"/>
    </location>
</feature>
<evidence type="ECO:0000256" key="5">
    <source>
        <dbReference type="SAM" id="MobiDB-lite"/>
    </source>
</evidence>
<dbReference type="PANTHER" id="PTHR46494">
    <property type="entry name" value="CORA FAMILY METAL ION TRANSPORTER (EUROFUNG)"/>
    <property type="match status" value="1"/>
</dbReference>